<gene>
    <name evidence="1" type="ORF">OU798_03025</name>
</gene>
<dbReference type="RefSeq" id="WP_343331633.1">
    <property type="nucleotide sequence ID" value="NZ_JAPOHD010000007.1"/>
</dbReference>
<dbReference type="SUPFAM" id="SSF82784">
    <property type="entry name" value="OsmC-like"/>
    <property type="match status" value="1"/>
</dbReference>
<dbReference type="InterPro" id="IPR036102">
    <property type="entry name" value="OsmC/Ohrsf"/>
</dbReference>
<evidence type="ECO:0000313" key="2">
    <source>
        <dbReference type="Proteomes" id="UP001145087"/>
    </source>
</evidence>
<accession>A0A9X3J657</accession>
<reference evidence="1" key="1">
    <citation type="submission" date="2022-11" db="EMBL/GenBank/DDBJ databases">
        <title>Marilongibacter aestuarii gen. nov., sp. nov., isolated from tidal flat sediment.</title>
        <authorList>
            <person name="Jiayan W."/>
        </authorList>
    </citation>
    <scope>NUCLEOTIDE SEQUENCE</scope>
    <source>
        <strain evidence="1">Z1-6</strain>
    </source>
</reference>
<dbReference type="PANTHER" id="PTHR35368">
    <property type="entry name" value="HYDROPEROXIDE REDUCTASE"/>
    <property type="match status" value="1"/>
</dbReference>
<dbReference type="EMBL" id="JAPOHD010000007">
    <property type="protein sequence ID" value="MCY1719295.1"/>
    <property type="molecule type" value="Genomic_DNA"/>
</dbReference>
<dbReference type="Proteomes" id="UP001145087">
    <property type="component" value="Unassembled WGS sequence"/>
</dbReference>
<protein>
    <submittedName>
        <fullName evidence="1">OsmC family protein</fullName>
    </submittedName>
</protein>
<evidence type="ECO:0000313" key="1">
    <source>
        <dbReference type="EMBL" id="MCY1719295.1"/>
    </source>
</evidence>
<dbReference type="AlphaFoldDB" id="A0A9X3J657"/>
<dbReference type="Gene3D" id="3.30.300.20">
    <property type="match status" value="1"/>
</dbReference>
<dbReference type="InterPro" id="IPR003718">
    <property type="entry name" value="OsmC/Ohr_fam"/>
</dbReference>
<organism evidence="1 2">
    <name type="scientific">Draconibacterium aestuarii</name>
    <dbReference type="NCBI Taxonomy" id="2998507"/>
    <lineage>
        <taxon>Bacteria</taxon>
        <taxon>Pseudomonadati</taxon>
        <taxon>Bacteroidota</taxon>
        <taxon>Bacteroidia</taxon>
        <taxon>Marinilabiliales</taxon>
        <taxon>Prolixibacteraceae</taxon>
        <taxon>Draconibacterium</taxon>
    </lineage>
</organism>
<keyword evidence="2" id="KW-1185">Reference proteome</keyword>
<proteinExistence type="predicted"/>
<sequence length="149" mass="16770">METTQVQKIDFSVESTTKSNSQSEIKVRNFNVLIDEPIALGGTDEAPNPVEYILCGLTGCMHILAFKVAKELNMELTDLRIKVEGQLNPMKLFGMPTEDRAGYQNISIKLYPKTNSDNETLDKWIKIMSNRSPVLDNVMHKTPVEIKLA</sequence>
<dbReference type="InterPro" id="IPR052924">
    <property type="entry name" value="OsmC/Ohr_hydroprdx_reductase"/>
</dbReference>
<dbReference type="PANTHER" id="PTHR35368:SF1">
    <property type="entry name" value="HYDROPEROXIDE REDUCTASE"/>
    <property type="match status" value="1"/>
</dbReference>
<name>A0A9X3J657_9BACT</name>
<dbReference type="Pfam" id="PF02566">
    <property type="entry name" value="OsmC"/>
    <property type="match status" value="1"/>
</dbReference>
<dbReference type="InterPro" id="IPR015946">
    <property type="entry name" value="KH_dom-like_a/b"/>
</dbReference>
<comment type="caution">
    <text evidence="1">The sequence shown here is derived from an EMBL/GenBank/DDBJ whole genome shotgun (WGS) entry which is preliminary data.</text>
</comment>